<evidence type="ECO:0008006" key="9">
    <source>
        <dbReference type="Google" id="ProtNLM"/>
    </source>
</evidence>
<dbReference type="GO" id="GO:0031047">
    <property type="term" value="P:regulatory ncRNA-mediated gene silencing"/>
    <property type="evidence" value="ECO:0007669"/>
    <property type="project" value="UniProtKB-UniRule"/>
</dbReference>
<evidence type="ECO:0000256" key="4">
    <source>
        <dbReference type="PIRNR" id="PIRNR017179"/>
    </source>
</evidence>
<feature type="domain" description="TNase-like" evidence="7">
    <location>
        <begin position="196"/>
        <end position="326"/>
    </location>
</feature>
<keyword evidence="2 4" id="KW-0963">Cytoplasm</keyword>
<dbReference type="InterPro" id="IPR016685">
    <property type="entry name" value="Silence_cplx_Nase-comp_TudorSN"/>
</dbReference>
<dbReference type="GO" id="GO:0003723">
    <property type="term" value="F:RNA binding"/>
    <property type="evidence" value="ECO:0007669"/>
    <property type="project" value="UniProtKB-UniRule"/>
</dbReference>
<evidence type="ECO:0000313" key="8">
    <source>
        <dbReference type="EMBL" id="CAE2318327.1"/>
    </source>
</evidence>
<keyword evidence="3" id="KW-0677">Repeat</keyword>
<feature type="domain" description="TNase-like" evidence="7">
    <location>
        <begin position="24"/>
        <end position="170"/>
    </location>
</feature>
<feature type="domain" description="Tudor" evidence="6">
    <location>
        <begin position="703"/>
        <end position="763"/>
    </location>
</feature>
<evidence type="ECO:0000256" key="5">
    <source>
        <dbReference type="SAM" id="MobiDB-lite"/>
    </source>
</evidence>
<protein>
    <recommendedName>
        <fullName evidence="9">Micrococcal nuclease</fullName>
    </recommendedName>
</protein>
<evidence type="ECO:0000259" key="6">
    <source>
        <dbReference type="PROSITE" id="PS50304"/>
    </source>
</evidence>
<feature type="domain" description="TNase-like" evidence="7">
    <location>
        <begin position="508"/>
        <end position="638"/>
    </location>
</feature>
<dbReference type="SMART" id="SM00318">
    <property type="entry name" value="SNc"/>
    <property type="match status" value="5"/>
</dbReference>
<dbReference type="PROSITE" id="PS50304">
    <property type="entry name" value="TUDOR"/>
    <property type="match status" value="1"/>
</dbReference>
<evidence type="ECO:0000256" key="1">
    <source>
        <dbReference type="ARBA" id="ARBA00004496"/>
    </source>
</evidence>
<dbReference type="GO" id="GO:0031332">
    <property type="term" value="C:RNAi effector complex"/>
    <property type="evidence" value="ECO:0007669"/>
    <property type="project" value="InterPro"/>
</dbReference>
<dbReference type="InterPro" id="IPR035437">
    <property type="entry name" value="SNase_OB-fold_sf"/>
</dbReference>
<proteinExistence type="predicted"/>
<comment type="subcellular location">
    <subcellularLocation>
        <location evidence="1 4">Cytoplasm</location>
    </subcellularLocation>
</comment>
<dbReference type="SUPFAM" id="SSF50199">
    <property type="entry name" value="Staphylococcal nuclease"/>
    <property type="match status" value="5"/>
</dbReference>
<evidence type="ECO:0000259" key="7">
    <source>
        <dbReference type="PROSITE" id="PS50830"/>
    </source>
</evidence>
<organism evidence="8">
    <name type="scientific">Paramoeba aestuarina</name>
    <dbReference type="NCBI Taxonomy" id="180227"/>
    <lineage>
        <taxon>Eukaryota</taxon>
        <taxon>Amoebozoa</taxon>
        <taxon>Discosea</taxon>
        <taxon>Flabellinia</taxon>
        <taxon>Dactylopodida</taxon>
        <taxon>Paramoebidae</taxon>
        <taxon>Paramoeba</taxon>
    </lineage>
</organism>
<dbReference type="PIRSF" id="PIRSF017179">
    <property type="entry name" value="RISC-Tudor-SN"/>
    <property type="match status" value="1"/>
</dbReference>
<dbReference type="Pfam" id="PF00565">
    <property type="entry name" value="SNase"/>
    <property type="match status" value="5"/>
</dbReference>
<dbReference type="Gene3D" id="2.30.30.140">
    <property type="match status" value="1"/>
</dbReference>
<dbReference type="GO" id="GO:0005634">
    <property type="term" value="C:nucleus"/>
    <property type="evidence" value="ECO:0007669"/>
    <property type="project" value="TreeGrafter"/>
</dbReference>
<feature type="domain" description="TNase-like" evidence="7">
    <location>
        <begin position="340"/>
        <end position="476"/>
    </location>
</feature>
<dbReference type="GO" id="GO:0004518">
    <property type="term" value="F:nuclease activity"/>
    <property type="evidence" value="ECO:0007669"/>
    <property type="project" value="TreeGrafter"/>
</dbReference>
<dbReference type="EMBL" id="HBKR01025842">
    <property type="protein sequence ID" value="CAE2318327.1"/>
    <property type="molecule type" value="Transcribed_RNA"/>
</dbReference>
<evidence type="ECO:0000256" key="3">
    <source>
        <dbReference type="ARBA" id="ARBA00022737"/>
    </source>
</evidence>
<dbReference type="PANTHER" id="PTHR12302:SF2">
    <property type="entry name" value="STAPHYLOCOCCAL NUCLEASE DOMAIN-CONTAINING PROTEIN 1"/>
    <property type="match status" value="1"/>
</dbReference>
<dbReference type="GO" id="GO:0005829">
    <property type="term" value="C:cytosol"/>
    <property type="evidence" value="ECO:0007669"/>
    <property type="project" value="UniProtKB-UniRule"/>
</dbReference>
<sequence>MADSAAAPVSASFALADRVGEGAVVKSATVKNVLSGDTLVVIADEDQKKGPPVDKIIALASSRAPTMGRPETRDRPATKDDPFAWQSREFLRKLVIGQRIQFITEFVDPKSGREYCSVYHKGEHVGVLMASEGWITVIPPSQKHQPRADQAEMIRLAEEAVKLNKGIHNTKERKNAVRTVSTKFSTHAFYEKHRGKLVDAVVDQVRNGSTVRVVVVGSFEYLTVRFAGVQSPFAPQGQEEPPFTREAKAIIEQVLLGRDVQLALECIDKADGVFSRVLCGGRDPAELLLQTGLARVVEWNAPKACLAKYKEIEEKAHAGRVRIWSLAQAAGPSSQKKDAGYTVGTVREITNGCGIRVVDENGKELVANLASLIIPRQTPNGDEPWSWEAKDTLRNKLMGKQVKVVLDYVRPANDQYPEKAFHSVFLGNTNVAMLLLEKGYAKLINHRQNDPRSSSYSALLNVEQKAQAKSKGVHGPADKAPAHNYTDLSRKPNVKKVQQFLHFLQQPARQTASVEYVFGGDKVKLYNEKATCMINYTLTGIRCPRNSKENPEPCAAEVVAFAKNNLLQRNVEIEAASVDKGGSVIGKLYTSNGNDFGLELVKRGFASVHGSAEKIIGSQAYFQAESQAKAGRLGIWRNWKPEDDSKQEEKEETPNNKKLEWIRIKVTEVVDGGTLYVQRLNQLSQLEKMLADINSNLPARDPHYVPAVKTMILIPFGKEYHRAKVTGISKDKKEFEVFYVDFGNYDYVPKNVILSCPAQFEKIAPFATRAELAYVIPPSLDEEFGNDAAYTVKNMVWDRDLVATIEREENGTIHVVIGDPESNSIVNNSMVHSGFCRVARTYNFKAQTRLPKLREEEEHARKAHLGIWQYGDIPDDDLDEPEMYKKK</sequence>
<dbReference type="Gene3D" id="2.40.50.90">
    <property type="match status" value="5"/>
</dbReference>
<dbReference type="PANTHER" id="PTHR12302">
    <property type="entry name" value="EBNA2 BINDING PROTEIN P100"/>
    <property type="match status" value="1"/>
</dbReference>
<accession>A0A7S4L8Z8</accession>
<evidence type="ECO:0000256" key="2">
    <source>
        <dbReference type="ARBA" id="ARBA00022490"/>
    </source>
</evidence>
<dbReference type="InterPro" id="IPR016071">
    <property type="entry name" value="Staphylococal_nuclease_OB-fold"/>
</dbReference>
<dbReference type="Pfam" id="PF00567">
    <property type="entry name" value="TUDOR"/>
    <property type="match status" value="1"/>
</dbReference>
<dbReference type="AlphaFoldDB" id="A0A7S4L8Z8"/>
<dbReference type="SUPFAM" id="SSF63748">
    <property type="entry name" value="Tudor/PWWP/MBT"/>
    <property type="match status" value="1"/>
</dbReference>
<dbReference type="SMART" id="SM00333">
    <property type="entry name" value="TUDOR"/>
    <property type="match status" value="1"/>
</dbReference>
<dbReference type="GO" id="GO:0006402">
    <property type="term" value="P:mRNA catabolic process"/>
    <property type="evidence" value="ECO:0007669"/>
    <property type="project" value="UniProtKB-UniRule"/>
</dbReference>
<feature type="region of interest" description="Disordered" evidence="5">
    <location>
        <begin position="467"/>
        <end position="487"/>
    </location>
</feature>
<gene>
    <name evidence="8" type="ORF">NAES01612_LOCUS16945</name>
</gene>
<dbReference type="InterPro" id="IPR002999">
    <property type="entry name" value="Tudor"/>
</dbReference>
<name>A0A7S4L8Z8_9EUKA</name>
<dbReference type="PROSITE" id="PS50830">
    <property type="entry name" value="TNASE_3"/>
    <property type="match status" value="4"/>
</dbReference>
<reference evidence="8" key="1">
    <citation type="submission" date="2021-01" db="EMBL/GenBank/DDBJ databases">
        <authorList>
            <person name="Corre E."/>
            <person name="Pelletier E."/>
            <person name="Niang G."/>
            <person name="Scheremetjew M."/>
            <person name="Finn R."/>
            <person name="Kale V."/>
            <person name="Holt S."/>
            <person name="Cochrane G."/>
            <person name="Meng A."/>
            <person name="Brown T."/>
            <person name="Cohen L."/>
        </authorList>
    </citation>
    <scope>NUCLEOTIDE SEQUENCE</scope>
    <source>
        <strain evidence="8">SoJaBio B1-5/56/2</strain>
    </source>
</reference>